<comment type="caution">
    <text evidence="3">The sequence shown here is derived from an EMBL/GenBank/DDBJ whole genome shotgun (WGS) entry which is preliminary data.</text>
</comment>
<evidence type="ECO:0000256" key="1">
    <source>
        <dbReference type="SAM" id="Phobius"/>
    </source>
</evidence>
<protein>
    <recommendedName>
        <fullName evidence="2">Sodium symporter small subunit domain-containing protein</fullName>
    </recommendedName>
</protein>
<reference evidence="3 4" key="1">
    <citation type="submission" date="2015-10" db="EMBL/GenBank/DDBJ databases">
        <title>Transcriptomic analysis of a linuron degrading triple-species bacterial consortium.</title>
        <authorList>
            <person name="Albers P."/>
        </authorList>
    </citation>
    <scope>NUCLEOTIDE SEQUENCE [LARGE SCALE GENOMIC DNA]</scope>
    <source>
        <strain evidence="3 4">WDL6</strain>
    </source>
</reference>
<keyword evidence="1" id="KW-1133">Transmembrane helix</keyword>
<dbReference type="STRING" id="121290.APY04_2721"/>
<dbReference type="OrthoDB" id="9797746at2"/>
<feature type="domain" description="Sodium symporter small subunit" evidence="2">
    <location>
        <begin position="7"/>
        <end position="83"/>
    </location>
</feature>
<dbReference type="NCBIfam" id="TIGR03647">
    <property type="entry name" value="Na_symport_sm"/>
    <property type="match status" value="1"/>
</dbReference>
<gene>
    <name evidence="3" type="ORF">APY04_2721</name>
</gene>
<keyword evidence="1" id="KW-0812">Transmembrane</keyword>
<keyword evidence="4" id="KW-1185">Reference proteome</keyword>
<feature type="transmembrane region" description="Helical" evidence="1">
    <location>
        <begin position="48"/>
        <end position="70"/>
    </location>
</feature>
<organism evidence="3 4">
    <name type="scientific">Hyphomicrobium sulfonivorans</name>
    <dbReference type="NCBI Taxonomy" id="121290"/>
    <lineage>
        <taxon>Bacteria</taxon>
        <taxon>Pseudomonadati</taxon>
        <taxon>Pseudomonadota</taxon>
        <taxon>Alphaproteobacteria</taxon>
        <taxon>Hyphomicrobiales</taxon>
        <taxon>Hyphomicrobiaceae</taxon>
        <taxon>Hyphomicrobium</taxon>
    </lineage>
</organism>
<feature type="transmembrane region" description="Helical" evidence="1">
    <location>
        <begin position="16"/>
        <end position="36"/>
    </location>
</feature>
<dbReference type="InterPro" id="IPR019886">
    <property type="entry name" value="Na_symporter_ssu"/>
</dbReference>
<dbReference type="RefSeq" id="WP_068463356.1">
    <property type="nucleotide sequence ID" value="NZ_JAEFBX010000002.1"/>
</dbReference>
<dbReference type="Proteomes" id="UP000059074">
    <property type="component" value="Unassembled WGS sequence"/>
</dbReference>
<dbReference type="EMBL" id="LMTR01000078">
    <property type="protein sequence ID" value="KWT65483.1"/>
    <property type="molecule type" value="Genomic_DNA"/>
</dbReference>
<name>A0A109BB12_HYPSL</name>
<proteinExistence type="predicted"/>
<evidence type="ECO:0000259" key="2">
    <source>
        <dbReference type="Pfam" id="PF13937"/>
    </source>
</evidence>
<evidence type="ECO:0000313" key="3">
    <source>
        <dbReference type="EMBL" id="KWT65483.1"/>
    </source>
</evidence>
<sequence>MMERKERKPYWRHTKWQMIASVVPFLVLIIVLPLYADSLNSSRFLGFPLGYFLSLHGVFVLAVFTVASFVNRQDAIDHWHGAHEDG</sequence>
<dbReference type="AlphaFoldDB" id="A0A109BB12"/>
<dbReference type="Pfam" id="PF13937">
    <property type="entry name" value="DUF4212"/>
    <property type="match status" value="1"/>
</dbReference>
<dbReference type="PATRIC" id="fig|121290.4.peg.9"/>
<accession>A0A109BB12</accession>
<evidence type="ECO:0000313" key="4">
    <source>
        <dbReference type="Proteomes" id="UP000059074"/>
    </source>
</evidence>
<keyword evidence="1" id="KW-0472">Membrane</keyword>